<accession>A0A382EJ37</accession>
<dbReference type="EMBL" id="UINC01044429">
    <property type="protein sequence ID" value="SVB49887.1"/>
    <property type="molecule type" value="Genomic_DNA"/>
</dbReference>
<reference evidence="1" key="1">
    <citation type="submission" date="2018-05" db="EMBL/GenBank/DDBJ databases">
        <authorList>
            <person name="Lanie J.A."/>
            <person name="Ng W.-L."/>
            <person name="Kazmierczak K.M."/>
            <person name="Andrzejewski T.M."/>
            <person name="Davidsen T.M."/>
            <person name="Wayne K.J."/>
            <person name="Tettelin H."/>
            <person name="Glass J.I."/>
            <person name="Rusch D."/>
            <person name="Podicherti R."/>
            <person name="Tsui H.-C.T."/>
            <person name="Winkler M.E."/>
        </authorList>
    </citation>
    <scope>NUCLEOTIDE SEQUENCE</scope>
</reference>
<evidence type="ECO:0008006" key="2">
    <source>
        <dbReference type="Google" id="ProtNLM"/>
    </source>
</evidence>
<dbReference type="SUPFAM" id="SSF52025">
    <property type="entry name" value="PA domain"/>
    <property type="match status" value="1"/>
</dbReference>
<dbReference type="Gene3D" id="3.50.30.30">
    <property type="match status" value="1"/>
</dbReference>
<evidence type="ECO:0000313" key="1">
    <source>
        <dbReference type="EMBL" id="SVB49887.1"/>
    </source>
</evidence>
<organism evidence="1">
    <name type="scientific">marine metagenome</name>
    <dbReference type="NCBI Taxonomy" id="408172"/>
    <lineage>
        <taxon>unclassified sequences</taxon>
        <taxon>metagenomes</taxon>
        <taxon>ecological metagenomes</taxon>
    </lineage>
</organism>
<dbReference type="SUPFAM" id="SSF53187">
    <property type="entry name" value="Zn-dependent exopeptidases"/>
    <property type="match status" value="1"/>
</dbReference>
<dbReference type="InterPro" id="IPR046450">
    <property type="entry name" value="PA_dom_sf"/>
</dbReference>
<dbReference type="AlphaFoldDB" id="A0A382EJ37"/>
<gene>
    <name evidence="1" type="ORF">METZ01_LOCUS202741</name>
</gene>
<feature type="non-terminal residue" evidence="1">
    <location>
        <position position="216"/>
    </location>
</feature>
<name>A0A382EJ37_9ZZZZ</name>
<dbReference type="Gene3D" id="3.40.630.10">
    <property type="entry name" value="Zn peptidases"/>
    <property type="match status" value="1"/>
</dbReference>
<proteinExistence type="predicted"/>
<protein>
    <recommendedName>
        <fullName evidence="2">PA domain-containing protein</fullName>
    </recommendedName>
</protein>
<sequence length="216" mass="24151">MIIITTVISCTQPPNNENIKNRDLEISTKDILDHIKYLSADERHGRFPGTKGSKETIKYIIDDFKNVGIQPAGIDGYTQPFDFTTGIQLVGVNTLSVNKKIYNVKKDYTPLEFSSNGNVSGELTFVGYGYTINDSIDWDDYNNINVENRWVMILRGGPDGDHPHSKFVIHNPLRKKAMLARDNQAAGVLFVDFEDNGELIPLKHTPNSTAIGIPII</sequence>